<evidence type="ECO:0000313" key="1">
    <source>
        <dbReference type="EMBL" id="GFR03309.1"/>
    </source>
</evidence>
<dbReference type="AlphaFoldDB" id="A0A8X6LDP3"/>
<dbReference type="EMBL" id="BMAO01035366">
    <property type="protein sequence ID" value="GFR03309.1"/>
    <property type="molecule type" value="Genomic_DNA"/>
</dbReference>
<gene>
    <name evidence="1" type="ORF">TNCT_473901</name>
</gene>
<proteinExistence type="predicted"/>
<sequence>MGILKRNSHRSKDLTYIPWDIKVALIESSNDRTLNGIASCNITTCGLHEWRVPIHYPKTKPKIITKHDSQTFHIAQCCSSWHDEYNTLTGAFSSSIHISPKKNIEIQLKSSCCSLIILHKDH</sequence>
<comment type="caution">
    <text evidence="1">The sequence shown here is derived from an EMBL/GenBank/DDBJ whole genome shotgun (WGS) entry which is preliminary data.</text>
</comment>
<evidence type="ECO:0000313" key="2">
    <source>
        <dbReference type="Proteomes" id="UP000887116"/>
    </source>
</evidence>
<protein>
    <submittedName>
        <fullName evidence="1">Uncharacterized protein</fullName>
    </submittedName>
</protein>
<reference evidence="1" key="1">
    <citation type="submission" date="2020-07" db="EMBL/GenBank/DDBJ databases">
        <title>Multicomponent nature underlies the extraordinary mechanical properties of spider dragline silk.</title>
        <authorList>
            <person name="Kono N."/>
            <person name="Nakamura H."/>
            <person name="Mori M."/>
            <person name="Yoshida Y."/>
            <person name="Ohtoshi R."/>
            <person name="Malay A.D."/>
            <person name="Moran D.A.P."/>
            <person name="Tomita M."/>
            <person name="Numata K."/>
            <person name="Arakawa K."/>
        </authorList>
    </citation>
    <scope>NUCLEOTIDE SEQUENCE</scope>
</reference>
<keyword evidence="2" id="KW-1185">Reference proteome</keyword>
<dbReference type="Proteomes" id="UP000887116">
    <property type="component" value="Unassembled WGS sequence"/>
</dbReference>
<organism evidence="1 2">
    <name type="scientific">Trichonephila clavata</name>
    <name type="common">Joro spider</name>
    <name type="synonym">Nephila clavata</name>
    <dbReference type="NCBI Taxonomy" id="2740835"/>
    <lineage>
        <taxon>Eukaryota</taxon>
        <taxon>Metazoa</taxon>
        <taxon>Ecdysozoa</taxon>
        <taxon>Arthropoda</taxon>
        <taxon>Chelicerata</taxon>
        <taxon>Arachnida</taxon>
        <taxon>Araneae</taxon>
        <taxon>Araneomorphae</taxon>
        <taxon>Entelegynae</taxon>
        <taxon>Araneoidea</taxon>
        <taxon>Nephilidae</taxon>
        <taxon>Trichonephila</taxon>
    </lineage>
</organism>
<accession>A0A8X6LDP3</accession>
<name>A0A8X6LDP3_TRICU</name>